<accession>A0A2U9BJE3</accession>
<organism evidence="9 10">
    <name type="scientific">Scophthalmus maximus</name>
    <name type="common">Turbot</name>
    <name type="synonym">Psetta maxima</name>
    <dbReference type="NCBI Taxonomy" id="52904"/>
    <lineage>
        <taxon>Eukaryota</taxon>
        <taxon>Metazoa</taxon>
        <taxon>Chordata</taxon>
        <taxon>Craniata</taxon>
        <taxon>Vertebrata</taxon>
        <taxon>Euteleostomi</taxon>
        <taxon>Actinopterygii</taxon>
        <taxon>Neopterygii</taxon>
        <taxon>Teleostei</taxon>
        <taxon>Neoteleostei</taxon>
        <taxon>Acanthomorphata</taxon>
        <taxon>Carangaria</taxon>
        <taxon>Pleuronectiformes</taxon>
        <taxon>Pleuronectoidei</taxon>
        <taxon>Scophthalmidae</taxon>
        <taxon>Scophthalmus</taxon>
    </lineage>
</organism>
<dbReference type="AlphaFoldDB" id="A0A2U9BJE3"/>
<evidence type="ECO:0000256" key="7">
    <source>
        <dbReference type="SAM" id="SignalP"/>
    </source>
</evidence>
<feature type="transmembrane region" description="Helical" evidence="6">
    <location>
        <begin position="229"/>
        <end position="248"/>
    </location>
</feature>
<dbReference type="PANTHER" id="PTHR12080">
    <property type="entry name" value="SIGNALING LYMPHOCYTIC ACTIVATION MOLECULE"/>
    <property type="match status" value="1"/>
</dbReference>
<dbReference type="Proteomes" id="UP000246464">
    <property type="component" value="Chromosome 7"/>
</dbReference>
<evidence type="ECO:0000256" key="6">
    <source>
        <dbReference type="SAM" id="Phobius"/>
    </source>
</evidence>
<dbReference type="STRING" id="52904.ENSSMAP00000015558"/>
<feature type="domain" description="Immunoglobulin V-set" evidence="8">
    <location>
        <begin position="27"/>
        <end position="105"/>
    </location>
</feature>
<dbReference type="InterPro" id="IPR015631">
    <property type="entry name" value="CD2/SLAM_rcpt"/>
</dbReference>
<evidence type="ECO:0000259" key="8">
    <source>
        <dbReference type="Pfam" id="PF07686"/>
    </source>
</evidence>
<keyword evidence="2 7" id="KW-0732">Signal</keyword>
<dbReference type="InterPro" id="IPR036179">
    <property type="entry name" value="Ig-like_dom_sf"/>
</dbReference>
<feature type="compositionally biased region" description="Low complexity" evidence="5">
    <location>
        <begin position="300"/>
        <end position="313"/>
    </location>
</feature>
<dbReference type="SUPFAM" id="SSF48726">
    <property type="entry name" value="Immunoglobulin"/>
    <property type="match status" value="1"/>
</dbReference>
<keyword evidence="6" id="KW-1133">Transmembrane helix</keyword>
<dbReference type="OrthoDB" id="8955135at2759"/>
<feature type="region of interest" description="Disordered" evidence="5">
    <location>
        <begin position="300"/>
        <end position="334"/>
    </location>
</feature>
<dbReference type="GO" id="GO:0016020">
    <property type="term" value="C:membrane"/>
    <property type="evidence" value="ECO:0007669"/>
    <property type="project" value="UniProtKB-SubCell"/>
</dbReference>
<feature type="chain" id="PRO_5016103061" evidence="7">
    <location>
        <begin position="22"/>
        <end position="334"/>
    </location>
</feature>
<keyword evidence="6" id="KW-0812">Transmembrane</keyword>
<keyword evidence="10" id="KW-1185">Reference proteome</keyword>
<evidence type="ECO:0000313" key="9">
    <source>
        <dbReference type="EMBL" id="AWP03662.1"/>
    </source>
</evidence>
<gene>
    <name evidence="9" type="ORF">SMAX5B_006423</name>
</gene>
<proteinExistence type="predicted"/>
<dbReference type="InterPro" id="IPR013783">
    <property type="entry name" value="Ig-like_fold"/>
</dbReference>
<keyword evidence="4" id="KW-0325">Glycoprotein</keyword>
<evidence type="ECO:0000256" key="3">
    <source>
        <dbReference type="ARBA" id="ARBA00023136"/>
    </source>
</evidence>
<dbReference type="PANTHER" id="PTHR12080:SF80">
    <property type="entry name" value="IMMUNOGLOBULIN V-SET DOMAIN-CONTAINING PROTEIN"/>
    <property type="match status" value="1"/>
</dbReference>
<evidence type="ECO:0000313" key="10">
    <source>
        <dbReference type="Proteomes" id="UP000246464"/>
    </source>
</evidence>
<name>A0A2U9BJE3_SCOMX</name>
<dbReference type="Gene3D" id="2.60.40.10">
    <property type="entry name" value="Immunoglobulins"/>
    <property type="match status" value="1"/>
</dbReference>
<dbReference type="Pfam" id="PF07686">
    <property type="entry name" value="V-set"/>
    <property type="match status" value="1"/>
</dbReference>
<evidence type="ECO:0000256" key="5">
    <source>
        <dbReference type="SAM" id="MobiDB-lite"/>
    </source>
</evidence>
<feature type="signal peptide" evidence="7">
    <location>
        <begin position="1"/>
        <end position="21"/>
    </location>
</feature>
<protein>
    <submittedName>
        <fullName evidence="9">Putative SLAM family member 9-like isoform 2</fullName>
    </submittedName>
</protein>
<sequence>MGPISFVCFLVYSCQMQGSSAVTPRFVLTGKDLLLDILSPVVVVENSDFKWKFQLNVTHNENVLKLYYGNKTKISVRYEGRTKISLQNYSLHLRNMQQADSGLYSAWINVDKDQCVGEYNVTVQDPVSPVELTVDYVSNSSDSCNLAVTCSTRDSHHINNLFTCDSKNCSHEEGGERSKVTTSGASLRVYLGDDSSIVCEHSNQVSSAKNNSMIEHFCPKTAYLIGKQVIIIVIVVAIIIVIAAAVFYHQKKRKNKCVDMENTVYDILQDNVTAQTVNRKPSDDASGLSPTTTYCLVGHHTGSTGSSGTTGATKSRDKPLPESLYAEVEKSARS</sequence>
<evidence type="ECO:0000256" key="2">
    <source>
        <dbReference type="ARBA" id="ARBA00022729"/>
    </source>
</evidence>
<evidence type="ECO:0000256" key="1">
    <source>
        <dbReference type="ARBA" id="ARBA00004370"/>
    </source>
</evidence>
<evidence type="ECO:0000256" key="4">
    <source>
        <dbReference type="ARBA" id="ARBA00023180"/>
    </source>
</evidence>
<dbReference type="EMBL" id="CP026249">
    <property type="protein sequence ID" value="AWP03662.1"/>
    <property type="molecule type" value="Genomic_DNA"/>
</dbReference>
<reference evidence="9 10" key="1">
    <citation type="submission" date="2017-12" db="EMBL/GenBank/DDBJ databases">
        <title>Integrating genomic resources of turbot (Scophthalmus maximus) in depth evaluation of genetic and physical mapping variation across individuals.</title>
        <authorList>
            <person name="Martinez P."/>
        </authorList>
    </citation>
    <scope>NUCLEOTIDE SEQUENCE [LARGE SCALE GENOMIC DNA]</scope>
</reference>
<dbReference type="InterPro" id="IPR013106">
    <property type="entry name" value="Ig_V-set"/>
</dbReference>
<keyword evidence="3 6" id="KW-0472">Membrane</keyword>
<comment type="subcellular location">
    <subcellularLocation>
        <location evidence="1">Membrane</location>
    </subcellularLocation>
</comment>